<dbReference type="Pfam" id="PF17921">
    <property type="entry name" value="Integrase_H2C2"/>
    <property type="match status" value="1"/>
</dbReference>
<evidence type="ECO:0000259" key="1">
    <source>
        <dbReference type="Pfam" id="PF17921"/>
    </source>
</evidence>
<dbReference type="AlphaFoldDB" id="A0A6J8BHK9"/>
<dbReference type="PANTHER" id="PTHR47331">
    <property type="entry name" value="PHD-TYPE DOMAIN-CONTAINING PROTEIN"/>
    <property type="match status" value="1"/>
</dbReference>
<reference evidence="2 3" key="1">
    <citation type="submission" date="2020-06" db="EMBL/GenBank/DDBJ databases">
        <authorList>
            <person name="Li R."/>
            <person name="Bekaert M."/>
        </authorList>
    </citation>
    <scope>NUCLEOTIDE SEQUENCE [LARGE SCALE GENOMIC DNA]</scope>
    <source>
        <strain evidence="3">wild</strain>
    </source>
</reference>
<name>A0A6J8BHK9_MYTCO</name>
<organism evidence="2 3">
    <name type="scientific">Mytilus coruscus</name>
    <name type="common">Sea mussel</name>
    <dbReference type="NCBI Taxonomy" id="42192"/>
    <lineage>
        <taxon>Eukaryota</taxon>
        <taxon>Metazoa</taxon>
        <taxon>Spiralia</taxon>
        <taxon>Lophotrochozoa</taxon>
        <taxon>Mollusca</taxon>
        <taxon>Bivalvia</taxon>
        <taxon>Autobranchia</taxon>
        <taxon>Pteriomorphia</taxon>
        <taxon>Mytilida</taxon>
        <taxon>Mytiloidea</taxon>
        <taxon>Mytilidae</taxon>
        <taxon>Mytilinae</taxon>
        <taxon>Mytilus</taxon>
    </lineage>
</organism>
<dbReference type="PANTHER" id="PTHR47331:SF1">
    <property type="entry name" value="GAG-LIKE PROTEIN"/>
    <property type="match status" value="1"/>
</dbReference>
<sequence length="307" mass="35636">MIADTIGLHQIINIDQFSSYQKLLRVSAYVLRFIQNCRKDKHSGMLTVSDIQNMSIMLIRNSQHRNYAEIMKDLKEKQTKNSLVKQLKLYLDHENIIRCGGGRINNANTLESAKFPVLLPSKDKLTDLIIKDAHTRNFHCGLESTVTVLRQHYWIPTIRRNSSYVTEKLNSYGTTWRFIPKRAPWFGGWWERLIGLTKNCIKKVLGRALVDNETLNTIITEVESILNDRPLTYVSSDPTDDEPLTPSHLLYGRRIRTLPYNGLEDCSLQPGTKDTTHESVTRQSKFLSLILKNFIKRWKQEYLTSLR</sequence>
<dbReference type="InterPro" id="IPR012337">
    <property type="entry name" value="RNaseH-like_sf"/>
</dbReference>
<proteinExistence type="predicted"/>
<dbReference type="EMBL" id="CACVKT020003367">
    <property type="protein sequence ID" value="CAC5383438.1"/>
    <property type="molecule type" value="Genomic_DNA"/>
</dbReference>
<evidence type="ECO:0000313" key="2">
    <source>
        <dbReference type="EMBL" id="CAC5383438.1"/>
    </source>
</evidence>
<dbReference type="Proteomes" id="UP000507470">
    <property type="component" value="Unassembled WGS sequence"/>
</dbReference>
<dbReference type="InterPro" id="IPR041588">
    <property type="entry name" value="Integrase_H2C2"/>
</dbReference>
<dbReference type="InterPro" id="IPR036397">
    <property type="entry name" value="RNaseH_sf"/>
</dbReference>
<dbReference type="Gene3D" id="3.30.420.10">
    <property type="entry name" value="Ribonuclease H-like superfamily/Ribonuclease H"/>
    <property type="match status" value="1"/>
</dbReference>
<dbReference type="OrthoDB" id="6092865at2759"/>
<keyword evidence="3" id="KW-1185">Reference proteome</keyword>
<evidence type="ECO:0000313" key="3">
    <source>
        <dbReference type="Proteomes" id="UP000507470"/>
    </source>
</evidence>
<dbReference type="GO" id="GO:0003676">
    <property type="term" value="F:nucleic acid binding"/>
    <property type="evidence" value="ECO:0007669"/>
    <property type="project" value="InterPro"/>
</dbReference>
<dbReference type="SUPFAM" id="SSF53098">
    <property type="entry name" value="Ribonuclease H-like"/>
    <property type="match status" value="1"/>
</dbReference>
<feature type="domain" description="Integrase zinc-binding" evidence="1">
    <location>
        <begin position="123"/>
        <end position="160"/>
    </location>
</feature>
<protein>
    <recommendedName>
        <fullName evidence="1">Integrase zinc-binding domain-containing protein</fullName>
    </recommendedName>
</protein>
<gene>
    <name evidence="2" type="ORF">MCOR_19183</name>
</gene>
<accession>A0A6J8BHK9</accession>